<reference evidence="1 2" key="1">
    <citation type="submission" date="2017-02" db="EMBL/GenBank/DDBJ databases">
        <title>Complete genome sequences of Mycobacterium kansasii strains isolated from rhesus macaques.</title>
        <authorList>
            <person name="Panda A."/>
            <person name="Nagaraj S."/>
            <person name="Zhao X."/>
            <person name="Tettelin H."/>
            <person name="Detolla L.J."/>
        </authorList>
    </citation>
    <scope>NUCLEOTIDE SEQUENCE [LARGE SCALE GENOMIC DNA]</scope>
    <source>
        <strain evidence="1 2">11-3469</strain>
    </source>
</reference>
<gene>
    <name evidence="1" type="ORF">BZL29_2984</name>
</gene>
<protein>
    <submittedName>
        <fullName evidence="1">Uncharacterized protein</fullName>
    </submittedName>
</protein>
<evidence type="ECO:0000313" key="2">
    <source>
        <dbReference type="Proteomes" id="UP000188532"/>
    </source>
</evidence>
<dbReference type="AlphaFoldDB" id="A0A1V3XC68"/>
<organism evidence="1 2">
    <name type="scientific">Mycobacterium kansasii</name>
    <dbReference type="NCBI Taxonomy" id="1768"/>
    <lineage>
        <taxon>Bacteria</taxon>
        <taxon>Bacillati</taxon>
        <taxon>Actinomycetota</taxon>
        <taxon>Actinomycetes</taxon>
        <taxon>Mycobacteriales</taxon>
        <taxon>Mycobacteriaceae</taxon>
        <taxon>Mycobacterium</taxon>
    </lineage>
</organism>
<proteinExistence type="predicted"/>
<evidence type="ECO:0000313" key="1">
    <source>
        <dbReference type="EMBL" id="OOK76829.1"/>
    </source>
</evidence>
<accession>A0A1V3XC68</accession>
<sequence>MCLGFDAVPVVALVVVGVGRVGTTNSGRVRRWVLGRARRRVGLGGWARQRSWAQ</sequence>
<name>A0A1V3XC68_MYCKA</name>
<dbReference type="EMBL" id="MVBN01000003">
    <property type="protein sequence ID" value="OOK76829.1"/>
    <property type="molecule type" value="Genomic_DNA"/>
</dbReference>
<dbReference type="Proteomes" id="UP000188532">
    <property type="component" value="Unassembled WGS sequence"/>
</dbReference>
<comment type="caution">
    <text evidence="1">The sequence shown here is derived from an EMBL/GenBank/DDBJ whole genome shotgun (WGS) entry which is preliminary data.</text>
</comment>